<evidence type="ECO:0000313" key="5">
    <source>
        <dbReference type="Proteomes" id="UP000280935"/>
    </source>
</evidence>
<dbReference type="AlphaFoldDB" id="A0A3P1WPH2"/>
<evidence type="ECO:0000259" key="3">
    <source>
        <dbReference type="Pfam" id="PF16116"/>
    </source>
</evidence>
<dbReference type="Proteomes" id="UP000280935">
    <property type="component" value="Unassembled WGS sequence"/>
</dbReference>
<sequence length="498" mass="54524">MLKLRTAAVAAAAAMTLAMPLTPTHADDQSAWQPLETTSARLDNPLKGFVPFGAKSGDPATMFPHTMEWFYMPLNAVVKGERTYDWSALETQLEGIKSRGHQAALRFYLDYPKKPTGVPDYLLGEGGIDQSRRYQHYENDGKSFSPDYDDPRVQALITDFTKAFGEKYDGDPRIGFITTGLIGFWGEQHTYPMNGQVDDKLNPTGANWMPSRDVELRYYRTWDEAFDKTRLLNRYPNAEVAGIDVGFHDDSFAVSTLPTKDWHFLSLMDRAGMNDHWKSHPIGGEIQPPVQKCLFDLTPECKNENFDEAVQASHVSWLIDDKAWEEGGYTGDALVRAKAAHASLGYDFAATHAKLSTQGSTVTVSLKVTNRGVAPFYYDWPVEFAILGADGKPAVTKQLDVDLPTLLPGQTAEWTTTLEARPGTVAVRIPNVMEGGAPIRFANTAQDATAEGYLTLGAVTRASGGKQGAGGLSSTTSPSGSKPMTRPGLPRTGSLTRS</sequence>
<feature type="chain" id="PRO_5018023105" evidence="2">
    <location>
        <begin position="27"/>
        <end position="498"/>
    </location>
</feature>
<comment type="caution">
    <text evidence="4">The sequence shown here is derived from an EMBL/GenBank/DDBJ whole genome shotgun (WGS) entry which is preliminary data.</text>
</comment>
<keyword evidence="2" id="KW-0732">Signal</keyword>
<proteinExistence type="predicted"/>
<feature type="region of interest" description="Disordered" evidence="1">
    <location>
        <begin position="463"/>
        <end position="498"/>
    </location>
</feature>
<dbReference type="Gene3D" id="3.20.20.80">
    <property type="entry name" value="Glycosidases"/>
    <property type="match status" value="1"/>
</dbReference>
<evidence type="ECO:0000313" key="4">
    <source>
        <dbReference type="EMBL" id="RRD48161.1"/>
    </source>
</evidence>
<organism evidence="4 5">
    <name type="scientific">Arachnia propionica</name>
    <dbReference type="NCBI Taxonomy" id="1750"/>
    <lineage>
        <taxon>Bacteria</taxon>
        <taxon>Bacillati</taxon>
        <taxon>Actinomycetota</taxon>
        <taxon>Actinomycetes</taxon>
        <taxon>Propionibacteriales</taxon>
        <taxon>Propionibacteriaceae</taxon>
        <taxon>Arachnia</taxon>
    </lineage>
</organism>
<protein>
    <submittedName>
        <fullName evidence="4">DUF4832 domain-containing protein</fullName>
    </submittedName>
</protein>
<name>A0A3P1WPH2_9ACTN</name>
<gene>
    <name evidence="4" type="ORF">EII35_14110</name>
</gene>
<feature type="domain" description="DUF4832" evidence="3">
    <location>
        <begin position="245"/>
        <end position="419"/>
    </location>
</feature>
<evidence type="ECO:0000256" key="2">
    <source>
        <dbReference type="SAM" id="SignalP"/>
    </source>
</evidence>
<reference evidence="4 5" key="1">
    <citation type="submission" date="2018-11" db="EMBL/GenBank/DDBJ databases">
        <title>Genomes From Bacteria Associated with the Canine Oral Cavity: a Test Case for Automated Genome-Based Taxonomic Assignment.</title>
        <authorList>
            <person name="Coil D.A."/>
            <person name="Jospin G."/>
            <person name="Darling A.E."/>
            <person name="Wallis C."/>
            <person name="Davis I.J."/>
            <person name="Harris S."/>
            <person name="Eisen J.A."/>
            <person name="Holcombe L.J."/>
            <person name="O'Flynn C."/>
        </authorList>
    </citation>
    <scope>NUCLEOTIDE SEQUENCE [LARGE SCALE GENOMIC DNA]</scope>
    <source>
        <strain evidence="4 5">OH2822_COT-296</strain>
    </source>
</reference>
<dbReference type="InterPro" id="IPR032267">
    <property type="entry name" value="DUF4832"/>
</dbReference>
<feature type="signal peptide" evidence="2">
    <location>
        <begin position="1"/>
        <end position="26"/>
    </location>
</feature>
<dbReference type="Pfam" id="PF16116">
    <property type="entry name" value="DUF4832"/>
    <property type="match status" value="1"/>
</dbReference>
<evidence type="ECO:0000256" key="1">
    <source>
        <dbReference type="SAM" id="MobiDB-lite"/>
    </source>
</evidence>
<dbReference type="EMBL" id="RQYT01000051">
    <property type="protein sequence ID" value="RRD48161.1"/>
    <property type="molecule type" value="Genomic_DNA"/>
</dbReference>
<dbReference type="RefSeq" id="WP_125229103.1">
    <property type="nucleotide sequence ID" value="NZ_RQYT01000051.1"/>
</dbReference>
<accession>A0A3P1WPH2</accession>
<dbReference type="OrthoDB" id="9760654at2"/>
<feature type="compositionally biased region" description="Low complexity" evidence="1">
    <location>
        <begin position="472"/>
        <end position="481"/>
    </location>
</feature>